<sequence length="151" mass="15555">MTLTKAPARPTGATRTAGPLQARTVAAVALGGGAGAAARHAAAVHWPTPAHGFPWTTLWVNIAGCALIGVLMVLLTEARRTHHPLLRPFLGTGVLGGFTTFSTYTVDTARLLAEGHARTALTYLVATPLAALTAVWLAAQATRGMLKGAGR</sequence>
<keyword evidence="10" id="KW-0479">Metal-binding</keyword>
<name>A0ABN1H531_9ACTN</name>
<comment type="caution">
    <text evidence="11">The sequence shown here is derived from an EMBL/GenBank/DDBJ whole genome shotgun (WGS) entry which is preliminary data.</text>
</comment>
<keyword evidence="12" id="KW-1185">Reference proteome</keyword>
<dbReference type="NCBIfam" id="TIGR00494">
    <property type="entry name" value="crcB"/>
    <property type="match status" value="1"/>
</dbReference>
<evidence type="ECO:0000256" key="6">
    <source>
        <dbReference type="ARBA" id="ARBA00023303"/>
    </source>
</evidence>
<evidence type="ECO:0000313" key="11">
    <source>
        <dbReference type="EMBL" id="GAA0629155.1"/>
    </source>
</evidence>
<keyword evidence="3 10" id="KW-0812">Transmembrane</keyword>
<protein>
    <recommendedName>
        <fullName evidence="10">Fluoride-specific ion channel FluC</fullName>
    </recommendedName>
</protein>
<comment type="function">
    <text evidence="9 10">Fluoride-specific ion channel. Important for reducing fluoride concentration in the cell, thus reducing its toxicity.</text>
</comment>
<dbReference type="EMBL" id="BAAAGU010000001">
    <property type="protein sequence ID" value="GAA0629155.1"/>
    <property type="molecule type" value="Genomic_DNA"/>
</dbReference>
<dbReference type="Proteomes" id="UP001500724">
    <property type="component" value="Unassembled WGS sequence"/>
</dbReference>
<feature type="binding site" evidence="10">
    <location>
        <position position="96"/>
    </location>
    <ligand>
        <name>Na(+)</name>
        <dbReference type="ChEBI" id="CHEBI:29101"/>
        <note>structural</note>
    </ligand>
</feature>
<dbReference type="PANTHER" id="PTHR28259">
    <property type="entry name" value="FLUORIDE EXPORT PROTEIN 1-RELATED"/>
    <property type="match status" value="1"/>
</dbReference>
<evidence type="ECO:0000256" key="5">
    <source>
        <dbReference type="ARBA" id="ARBA00023136"/>
    </source>
</evidence>
<feature type="transmembrane region" description="Helical" evidence="10">
    <location>
        <begin position="121"/>
        <end position="139"/>
    </location>
</feature>
<evidence type="ECO:0000256" key="7">
    <source>
        <dbReference type="ARBA" id="ARBA00035120"/>
    </source>
</evidence>
<evidence type="ECO:0000256" key="9">
    <source>
        <dbReference type="ARBA" id="ARBA00049940"/>
    </source>
</evidence>
<dbReference type="InterPro" id="IPR003691">
    <property type="entry name" value="FluC"/>
</dbReference>
<feature type="binding site" evidence="10">
    <location>
        <position position="99"/>
    </location>
    <ligand>
        <name>Na(+)</name>
        <dbReference type="ChEBI" id="CHEBI:29101"/>
        <note>structural</note>
    </ligand>
</feature>
<feature type="transmembrane region" description="Helical" evidence="10">
    <location>
        <begin position="88"/>
        <end position="106"/>
    </location>
</feature>
<evidence type="ECO:0000256" key="8">
    <source>
        <dbReference type="ARBA" id="ARBA00035585"/>
    </source>
</evidence>
<accession>A0ABN1H531</accession>
<reference evidence="11 12" key="1">
    <citation type="journal article" date="2019" name="Int. J. Syst. Evol. Microbiol.">
        <title>The Global Catalogue of Microorganisms (GCM) 10K type strain sequencing project: providing services to taxonomists for standard genome sequencing and annotation.</title>
        <authorList>
            <consortium name="The Broad Institute Genomics Platform"/>
            <consortium name="The Broad Institute Genome Sequencing Center for Infectious Disease"/>
            <person name="Wu L."/>
            <person name="Ma J."/>
        </authorList>
    </citation>
    <scope>NUCLEOTIDE SEQUENCE [LARGE SCALE GENOMIC DNA]</scope>
    <source>
        <strain evidence="11 12">JCM 10367</strain>
    </source>
</reference>
<dbReference type="HAMAP" id="MF_00454">
    <property type="entry name" value="FluC"/>
    <property type="match status" value="1"/>
</dbReference>
<comment type="activity regulation">
    <text evidence="10">Na(+) is not transported, but it plays an essential structural role and its presence is essential for fluoride channel function.</text>
</comment>
<keyword evidence="4 10" id="KW-1133">Transmembrane helix</keyword>
<evidence type="ECO:0000256" key="2">
    <source>
        <dbReference type="ARBA" id="ARBA00022475"/>
    </source>
</evidence>
<evidence type="ECO:0000313" key="12">
    <source>
        <dbReference type="Proteomes" id="UP001500724"/>
    </source>
</evidence>
<keyword evidence="10" id="KW-0406">Ion transport</keyword>
<keyword evidence="10" id="KW-0915">Sodium</keyword>
<evidence type="ECO:0000256" key="1">
    <source>
        <dbReference type="ARBA" id="ARBA00004651"/>
    </source>
</evidence>
<gene>
    <name evidence="11" type="primary">crcB_2</name>
    <name evidence="10" type="synonym">crcB</name>
    <name evidence="10" type="synonym">fluC</name>
    <name evidence="11" type="ORF">GCM10009535_00550</name>
</gene>
<keyword evidence="6 10" id="KW-0407">Ion channel</keyword>
<keyword evidence="2 10" id="KW-1003">Cell membrane</keyword>
<dbReference type="PANTHER" id="PTHR28259:SF1">
    <property type="entry name" value="FLUORIDE EXPORT PROTEIN 1-RELATED"/>
    <property type="match status" value="1"/>
</dbReference>
<comment type="similarity">
    <text evidence="7 10">Belongs to the fluoride channel Fluc/FEX (TC 1.A.43) family.</text>
</comment>
<dbReference type="RefSeq" id="WP_343997201.1">
    <property type="nucleotide sequence ID" value="NZ_BAAAGU010000001.1"/>
</dbReference>
<comment type="subcellular location">
    <subcellularLocation>
        <location evidence="1 10">Cell membrane</location>
        <topology evidence="1 10">Multi-pass membrane protein</topology>
    </subcellularLocation>
</comment>
<comment type="catalytic activity">
    <reaction evidence="8">
        <text>fluoride(in) = fluoride(out)</text>
        <dbReference type="Rhea" id="RHEA:76159"/>
        <dbReference type="ChEBI" id="CHEBI:17051"/>
    </reaction>
    <physiologicalReaction direction="left-to-right" evidence="8">
        <dbReference type="Rhea" id="RHEA:76160"/>
    </physiologicalReaction>
</comment>
<keyword evidence="10" id="KW-0813">Transport</keyword>
<evidence type="ECO:0000256" key="10">
    <source>
        <dbReference type="HAMAP-Rule" id="MF_00454"/>
    </source>
</evidence>
<proteinExistence type="inferred from homology"/>
<evidence type="ECO:0000256" key="4">
    <source>
        <dbReference type="ARBA" id="ARBA00022989"/>
    </source>
</evidence>
<evidence type="ECO:0000256" key="3">
    <source>
        <dbReference type="ARBA" id="ARBA00022692"/>
    </source>
</evidence>
<organism evidence="11 12">
    <name type="scientific">Streptomyces thermocarboxydovorans</name>
    <dbReference type="NCBI Taxonomy" id="59298"/>
    <lineage>
        <taxon>Bacteria</taxon>
        <taxon>Bacillati</taxon>
        <taxon>Actinomycetota</taxon>
        <taxon>Actinomycetes</taxon>
        <taxon>Kitasatosporales</taxon>
        <taxon>Streptomycetaceae</taxon>
        <taxon>Streptomyces</taxon>
    </lineage>
</organism>
<dbReference type="Pfam" id="PF02537">
    <property type="entry name" value="CRCB"/>
    <property type="match status" value="1"/>
</dbReference>
<keyword evidence="5 10" id="KW-0472">Membrane</keyword>
<feature type="transmembrane region" description="Helical" evidence="10">
    <location>
        <begin position="58"/>
        <end position="76"/>
    </location>
</feature>